<evidence type="ECO:0000259" key="2">
    <source>
        <dbReference type="Pfam" id="PF13472"/>
    </source>
</evidence>
<feature type="signal peptide" evidence="1">
    <location>
        <begin position="1"/>
        <end position="22"/>
    </location>
</feature>
<dbReference type="EMBL" id="AP031573">
    <property type="protein sequence ID" value="BFM43813.1"/>
    <property type="molecule type" value="Genomic_DNA"/>
</dbReference>
<name>A0AAT9H267_9FLAO</name>
<accession>A0AAT9H267</accession>
<evidence type="ECO:0000256" key="1">
    <source>
        <dbReference type="SAM" id="SignalP"/>
    </source>
</evidence>
<dbReference type="InterPro" id="IPR051532">
    <property type="entry name" value="Ester_Hydrolysis_Enzymes"/>
</dbReference>
<dbReference type="Pfam" id="PF13472">
    <property type="entry name" value="Lipase_GDSL_2"/>
    <property type="match status" value="1"/>
</dbReference>
<dbReference type="InterPro" id="IPR013830">
    <property type="entry name" value="SGNH_hydro"/>
</dbReference>
<gene>
    <name evidence="3" type="ORF">CFS9_24540</name>
</gene>
<feature type="domain" description="SGNH hydrolase-type esterase" evidence="2">
    <location>
        <begin position="117"/>
        <end position="291"/>
    </location>
</feature>
<reference evidence="3" key="1">
    <citation type="submission" date="2024-05" db="EMBL/GenBank/DDBJ databases">
        <title>Whole-Genome Sequence of CFS9, a Potential Fish Probiotic Isolated from the Body Surface of Silurus asotus.</title>
        <authorList>
            <person name="Kojima M."/>
            <person name="Tobioka K."/>
            <person name="Yokota K."/>
            <person name="Nakatani H."/>
            <person name="Hori K."/>
            <person name="Tamaru Y."/>
            <person name="Okazaki F."/>
        </authorList>
    </citation>
    <scope>NUCLEOTIDE SEQUENCE</scope>
    <source>
        <strain evidence="3">CFS9</strain>
    </source>
</reference>
<evidence type="ECO:0000313" key="3">
    <source>
        <dbReference type="EMBL" id="BFM43813.1"/>
    </source>
</evidence>
<proteinExistence type="predicted"/>
<dbReference type="InterPro" id="IPR036514">
    <property type="entry name" value="SGNH_hydro_sf"/>
</dbReference>
<protein>
    <recommendedName>
        <fullName evidence="2">SGNH hydrolase-type esterase domain-containing protein</fullName>
    </recommendedName>
</protein>
<organism evidence="3">
    <name type="scientific">Flavobacterium sp. CFS9</name>
    <dbReference type="NCBI Taxonomy" id="3143118"/>
    <lineage>
        <taxon>Bacteria</taxon>
        <taxon>Pseudomonadati</taxon>
        <taxon>Bacteroidota</taxon>
        <taxon>Flavobacteriia</taxon>
        <taxon>Flavobacteriales</taxon>
        <taxon>Flavobacteriaceae</taxon>
        <taxon>Flavobacterium</taxon>
    </lineage>
</organism>
<keyword evidence="1" id="KW-0732">Signal</keyword>
<dbReference type="GO" id="GO:0016788">
    <property type="term" value="F:hydrolase activity, acting on ester bonds"/>
    <property type="evidence" value="ECO:0007669"/>
    <property type="project" value="UniProtKB-ARBA"/>
</dbReference>
<dbReference type="SUPFAM" id="SSF52266">
    <property type="entry name" value="SGNH hydrolase"/>
    <property type="match status" value="1"/>
</dbReference>
<dbReference type="CDD" id="cd00229">
    <property type="entry name" value="SGNH_hydrolase"/>
    <property type="match status" value="1"/>
</dbReference>
<dbReference type="PANTHER" id="PTHR30383">
    <property type="entry name" value="THIOESTERASE 1/PROTEASE 1/LYSOPHOSPHOLIPASE L1"/>
    <property type="match status" value="1"/>
</dbReference>
<feature type="chain" id="PRO_5043636163" description="SGNH hydrolase-type esterase domain-containing protein" evidence="1">
    <location>
        <begin position="23"/>
        <end position="304"/>
    </location>
</feature>
<sequence length="304" mass="34670">MKTMNQVFLTLLFLNSIGNVNAQEKTINKMETKKIAYADKILLHMHPEKFLNFLPNLNDEQIAHLYGMSIEEYLLAKKVYEDQAQNTASELLTNSDFAFKIDKLPFRKNQTVLVIGESTADALNSWVYIMQYLLNQRRPQDNIRIINAAISGQTTTEALRKITTQVKLSPDWVICHLGTNDCMRYGNQKTTVSLAETIANLNTIKELINKNTKANMVWLTPVPIDEKKAENFQPFKTQQLSLKNSDLNEISKYLKARSESVIDLTEEFGNPVNPEFVQYDGIHLTIDGQKAIVKSLINKLSNIK</sequence>
<dbReference type="Gene3D" id="3.40.50.1110">
    <property type="entry name" value="SGNH hydrolase"/>
    <property type="match status" value="1"/>
</dbReference>
<dbReference type="AlphaFoldDB" id="A0AAT9H267"/>